<dbReference type="EMBL" id="LAZR01000262">
    <property type="protein sequence ID" value="KKN78502.1"/>
    <property type="molecule type" value="Genomic_DNA"/>
</dbReference>
<dbReference type="InterPro" id="IPR011009">
    <property type="entry name" value="Kinase-like_dom_sf"/>
</dbReference>
<protein>
    <recommendedName>
        <fullName evidence="1">Aminoglycoside phosphotransferase domain-containing protein</fullName>
    </recommendedName>
</protein>
<name>A0A0F9TU64_9ZZZZ</name>
<evidence type="ECO:0000313" key="2">
    <source>
        <dbReference type="EMBL" id="KKN78502.1"/>
    </source>
</evidence>
<feature type="domain" description="Aminoglycoside phosphotransferase" evidence="1">
    <location>
        <begin position="377"/>
        <end position="451"/>
    </location>
</feature>
<comment type="caution">
    <text evidence="2">The sequence shown here is derived from an EMBL/GenBank/DDBJ whole genome shotgun (WGS) entry which is preliminary data.</text>
</comment>
<dbReference type="SUPFAM" id="SSF56112">
    <property type="entry name" value="Protein kinase-like (PK-like)"/>
    <property type="match status" value="1"/>
</dbReference>
<organism evidence="2">
    <name type="scientific">marine sediment metagenome</name>
    <dbReference type="NCBI Taxonomy" id="412755"/>
    <lineage>
        <taxon>unclassified sequences</taxon>
        <taxon>metagenomes</taxon>
        <taxon>ecological metagenomes</taxon>
    </lineage>
</organism>
<proteinExistence type="predicted"/>
<dbReference type="Pfam" id="PF01636">
    <property type="entry name" value="APH"/>
    <property type="match status" value="1"/>
</dbReference>
<evidence type="ECO:0000259" key="1">
    <source>
        <dbReference type="Pfam" id="PF01636"/>
    </source>
</evidence>
<dbReference type="AlphaFoldDB" id="A0A0F9TU64"/>
<dbReference type="InterPro" id="IPR002575">
    <property type="entry name" value="Aminoglycoside_PTrfase"/>
</dbReference>
<gene>
    <name evidence="2" type="ORF">LCGC14_0350340</name>
</gene>
<sequence>MGGVCNNMNKLAILVTGTYREIDFLLDVFPQITKGIDHDIYVVLRHTAGELSRLGLKEQDFTLPKGGDNVFMCELPSMDKDEAHSRYLIPVGPTDNDRECAMLSMFHGVFTAISMMKASLRNYTYVMKTRTDYLPPMSIPEMIEAHTKTGKIIVDGCANWHHRYPDRGDIHWQGSLNDIFCFTTYDGFLKLWDFEDELSKYWTGIPETTLFRVAMKRFLGDEMQSPRKNETFLKKYFTWDDNDTKQSFHVLRRKGDGLPKMGEATFFKGDEVVKYFVDKEKVKGRVERAILLSGFVPEPVKVSDNFFTYKYVGGKLLSDTDVDTFTEFLEFMKRNIWVGNYHSIRKACEEFYITKTDERIKLFREKTGIIDKKEDINGVEVPSIEDTLENIDLKWLCDGIPAIIHGDPQPENVIVTEDGFSLLDWREDFGGLPYGDVYYDLAKIYHALWVAGEIIRQERYTIKEDPIEYTIDFKDNLMEFKDVMEKFIADNGYDLYKVKVLSALIYLNIAPLHHEPYNKFLYYFGKKYLYELLEEK</sequence>
<accession>A0A0F9TU64</accession>
<reference evidence="2" key="1">
    <citation type="journal article" date="2015" name="Nature">
        <title>Complex archaea that bridge the gap between prokaryotes and eukaryotes.</title>
        <authorList>
            <person name="Spang A."/>
            <person name="Saw J.H."/>
            <person name="Jorgensen S.L."/>
            <person name="Zaremba-Niedzwiedzka K."/>
            <person name="Martijn J."/>
            <person name="Lind A.E."/>
            <person name="van Eijk R."/>
            <person name="Schleper C."/>
            <person name="Guy L."/>
            <person name="Ettema T.J."/>
        </authorList>
    </citation>
    <scope>NUCLEOTIDE SEQUENCE</scope>
</reference>